<protein>
    <submittedName>
        <fullName evidence="2">EthD family reductase</fullName>
    </submittedName>
</protein>
<dbReference type="InterPro" id="IPR011008">
    <property type="entry name" value="Dimeric_a/b-barrel"/>
</dbReference>
<feature type="region of interest" description="Disordered" evidence="1">
    <location>
        <begin position="118"/>
        <end position="149"/>
    </location>
</feature>
<gene>
    <name evidence="2" type="ORF">FOC81_30300</name>
</gene>
<dbReference type="EMBL" id="CP054569">
    <property type="protein sequence ID" value="QKQ51436.1"/>
    <property type="molecule type" value="Genomic_DNA"/>
</dbReference>
<dbReference type="Gene3D" id="3.30.70.100">
    <property type="match status" value="1"/>
</dbReference>
<evidence type="ECO:0000256" key="1">
    <source>
        <dbReference type="SAM" id="MobiDB-lite"/>
    </source>
</evidence>
<dbReference type="SUPFAM" id="SSF54909">
    <property type="entry name" value="Dimeric alpha+beta barrel"/>
    <property type="match status" value="1"/>
</dbReference>
<evidence type="ECO:0000313" key="2">
    <source>
        <dbReference type="EMBL" id="QKQ51436.1"/>
    </source>
</evidence>
<name>A0A6N0JXW6_ACHDE</name>
<evidence type="ECO:0000313" key="3">
    <source>
        <dbReference type="Proteomes" id="UP000509782"/>
    </source>
</evidence>
<dbReference type="NCBIfam" id="TIGR02118">
    <property type="entry name" value="EthD family reductase"/>
    <property type="match status" value="1"/>
</dbReference>
<reference evidence="2 3" key="1">
    <citation type="submission" date="2020-05" db="EMBL/GenBank/DDBJ databases">
        <title>FDA dAtabase for Regulatory Grade micrObial Sequences (FDA-ARGOS): Supporting development and validation of Infectious Disease Dx tests.</title>
        <authorList>
            <person name="Sproer C."/>
            <person name="Gronow S."/>
            <person name="Severitt S."/>
            <person name="Schroder I."/>
            <person name="Tallon L."/>
            <person name="Sadzewicz L."/>
            <person name="Zhao X."/>
            <person name="Vavikolanu K."/>
            <person name="Mehta A."/>
            <person name="Aluvathingal J."/>
            <person name="Nadendla S."/>
            <person name="Myers T."/>
            <person name="Yan Y."/>
            <person name="Sichtig H."/>
        </authorList>
    </citation>
    <scope>NUCLEOTIDE SEQUENCE [LARGE SCALE GENOMIC DNA]</scope>
    <source>
        <strain evidence="2 3">FDAARGOS_787</strain>
    </source>
</reference>
<dbReference type="InterPro" id="IPR009799">
    <property type="entry name" value="EthD_dom"/>
</dbReference>
<dbReference type="AlphaFoldDB" id="A0A6N0JXW6"/>
<accession>A0A6N0JXW6</accession>
<dbReference type="Proteomes" id="UP000509782">
    <property type="component" value="Chromosome"/>
</dbReference>
<organism evidence="2 3">
    <name type="scientific">Achromobacter denitrificans</name>
    <name type="common">Alcaligenes denitrificans</name>
    <dbReference type="NCBI Taxonomy" id="32002"/>
    <lineage>
        <taxon>Bacteria</taxon>
        <taxon>Pseudomonadati</taxon>
        <taxon>Pseudomonadota</taxon>
        <taxon>Betaproteobacteria</taxon>
        <taxon>Burkholderiales</taxon>
        <taxon>Alcaligenaceae</taxon>
        <taxon>Achromobacter</taxon>
    </lineage>
</organism>
<proteinExistence type="predicted"/>
<dbReference type="GO" id="GO:0016491">
    <property type="term" value="F:oxidoreductase activity"/>
    <property type="evidence" value="ECO:0007669"/>
    <property type="project" value="InterPro"/>
</dbReference>
<sequence length="149" mass="17072">MARWLDPALEPWFGQLEVTQQAMACRRYVGASQERGAGATRCTYLVAYTGRPADYGVWLRHYLDHHVPLMRRLPALRELEVCTRLDWLSELPLPREDAVQRNKVVFDDAASLTAALHSPTRREMRQDSDTSPPFEGGNVHYPMTTYRVA</sequence>